<evidence type="ECO:0000313" key="2">
    <source>
        <dbReference type="Proteomes" id="UP000249396"/>
    </source>
</evidence>
<organism evidence="1 2">
    <name type="scientific">Candidatus Methylumidiphilus alinenensis</name>
    <dbReference type="NCBI Taxonomy" id="2202197"/>
    <lineage>
        <taxon>Bacteria</taxon>
        <taxon>Pseudomonadati</taxon>
        <taxon>Pseudomonadota</taxon>
        <taxon>Gammaproteobacteria</taxon>
        <taxon>Methylococcales</taxon>
        <taxon>Candidatus Methylumidiphilus</taxon>
    </lineage>
</organism>
<name>A0A2W4R1X2_9GAMM</name>
<dbReference type="PRINTS" id="PR00446">
    <property type="entry name" value="HYDRGNUPTAKE"/>
</dbReference>
<dbReference type="GO" id="GO:0016485">
    <property type="term" value="P:protein processing"/>
    <property type="evidence" value="ECO:0007669"/>
    <property type="project" value="TreeGrafter"/>
</dbReference>
<dbReference type="GO" id="GO:0008047">
    <property type="term" value="F:enzyme activator activity"/>
    <property type="evidence" value="ECO:0007669"/>
    <property type="project" value="InterPro"/>
</dbReference>
<dbReference type="AlphaFoldDB" id="A0A2W4R1X2"/>
<accession>A0A2W4R1X2</accession>
<dbReference type="EMBL" id="QJPH01000325">
    <property type="protein sequence ID" value="PZN78032.1"/>
    <property type="molecule type" value="Genomic_DNA"/>
</dbReference>
<reference evidence="1 2" key="1">
    <citation type="journal article" date="2018" name="Aquat. Microb. Ecol.">
        <title>Gammaproteobacterial methanotrophs dominate.</title>
        <authorList>
            <person name="Rissanen A.J."/>
            <person name="Saarenheimo J."/>
            <person name="Tiirola M."/>
            <person name="Peura S."/>
            <person name="Aalto S.L."/>
            <person name="Karvinen A."/>
            <person name="Nykanen H."/>
        </authorList>
    </citation>
    <scope>NUCLEOTIDE SEQUENCE [LARGE SCALE GENOMIC DNA]</scope>
    <source>
        <strain evidence="1">AMbin10</strain>
    </source>
</reference>
<dbReference type="InterPro" id="IPR000671">
    <property type="entry name" value="Peptidase_A31"/>
</dbReference>
<evidence type="ECO:0000313" key="1">
    <source>
        <dbReference type="EMBL" id="PZN78032.1"/>
    </source>
</evidence>
<dbReference type="PANTHER" id="PTHR30302">
    <property type="entry name" value="HYDROGENASE 1 MATURATION PROTEASE"/>
    <property type="match status" value="1"/>
</dbReference>
<dbReference type="PANTHER" id="PTHR30302:SF9">
    <property type="entry name" value="HYDROGENASE 1 MATURATION PROTEASE"/>
    <property type="match status" value="1"/>
</dbReference>
<gene>
    <name evidence="1" type="ORF">DM484_13445</name>
</gene>
<dbReference type="InterPro" id="IPR023430">
    <property type="entry name" value="Pept_HybD-like_dom_sf"/>
</dbReference>
<dbReference type="Proteomes" id="UP000249396">
    <property type="component" value="Unassembled WGS sequence"/>
</dbReference>
<dbReference type="SUPFAM" id="SSF53163">
    <property type="entry name" value="HybD-like"/>
    <property type="match status" value="1"/>
</dbReference>
<dbReference type="Pfam" id="PF01750">
    <property type="entry name" value="HycI"/>
    <property type="match status" value="1"/>
</dbReference>
<dbReference type="GO" id="GO:0004175">
    <property type="term" value="F:endopeptidase activity"/>
    <property type="evidence" value="ECO:0007669"/>
    <property type="project" value="TreeGrafter"/>
</dbReference>
<proteinExistence type="predicted"/>
<dbReference type="NCBIfam" id="TIGR00072">
    <property type="entry name" value="hydrog_prot"/>
    <property type="match status" value="1"/>
</dbReference>
<dbReference type="Gene3D" id="3.40.50.1450">
    <property type="entry name" value="HybD-like"/>
    <property type="match status" value="1"/>
</dbReference>
<evidence type="ECO:0008006" key="3">
    <source>
        <dbReference type="Google" id="ProtNLM"/>
    </source>
</evidence>
<sequence>DVLIILDAVDFQLEPGTLVKLHDAEVPAYLGAKKMSLHQISFQEVLALCQLLGNCPERLFLVGVQPQVLEDYGGSLSAVVKRQIPAAMDCVLAYLAALGIAPKLIPANPDARNQAVGIVEYERLRPSAEEACRYGDGRFL</sequence>
<feature type="non-terminal residue" evidence="1">
    <location>
        <position position="1"/>
    </location>
</feature>
<comment type="caution">
    <text evidence="1">The sequence shown here is derived from an EMBL/GenBank/DDBJ whole genome shotgun (WGS) entry which is preliminary data.</text>
</comment>
<protein>
    <recommendedName>
        <fullName evidence="3">Hydrogenase expression/formation protein</fullName>
    </recommendedName>
</protein>